<comment type="caution">
    <text evidence="2">The sequence shown here is derived from an EMBL/GenBank/DDBJ whole genome shotgun (WGS) entry which is preliminary data.</text>
</comment>
<evidence type="ECO:0000313" key="3">
    <source>
        <dbReference type="Proteomes" id="UP000298416"/>
    </source>
</evidence>
<feature type="chain" id="PRO_5036467857" description="Dirigent protein" evidence="1">
    <location>
        <begin position="26"/>
        <end position="172"/>
    </location>
</feature>
<keyword evidence="3" id="KW-1185">Reference proteome</keyword>
<dbReference type="AlphaFoldDB" id="A0A8X8VVD5"/>
<dbReference type="Proteomes" id="UP000298416">
    <property type="component" value="Unassembled WGS sequence"/>
</dbReference>
<keyword evidence="1" id="KW-0732">Signal</keyword>
<feature type="signal peptide" evidence="1">
    <location>
        <begin position="1"/>
        <end position="25"/>
    </location>
</feature>
<evidence type="ECO:0000313" key="2">
    <source>
        <dbReference type="EMBL" id="KAG6383085.1"/>
    </source>
</evidence>
<organism evidence="2">
    <name type="scientific">Salvia splendens</name>
    <name type="common">Scarlet sage</name>
    <dbReference type="NCBI Taxonomy" id="180675"/>
    <lineage>
        <taxon>Eukaryota</taxon>
        <taxon>Viridiplantae</taxon>
        <taxon>Streptophyta</taxon>
        <taxon>Embryophyta</taxon>
        <taxon>Tracheophyta</taxon>
        <taxon>Spermatophyta</taxon>
        <taxon>Magnoliopsida</taxon>
        <taxon>eudicotyledons</taxon>
        <taxon>Gunneridae</taxon>
        <taxon>Pentapetalae</taxon>
        <taxon>asterids</taxon>
        <taxon>lamiids</taxon>
        <taxon>Lamiales</taxon>
        <taxon>Lamiaceae</taxon>
        <taxon>Nepetoideae</taxon>
        <taxon>Mentheae</taxon>
        <taxon>Salviinae</taxon>
        <taxon>Salvia</taxon>
        <taxon>Salvia subgen. Calosphace</taxon>
        <taxon>core Calosphace</taxon>
    </lineage>
</organism>
<name>A0A8X8VVD5_SALSN</name>
<evidence type="ECO:0008006" key="4">
    <source>
        <dbReference type="Google" id="ProtNLM"/>
    </source>
</evidence>
<sequence length="172" mass="18178">MKIPESRSVTVMLVVVVFGPRAVVGEGDGMGAISGDGEVASGAEGQQGIQAFFPPSGSETDEILSLPTQTPPLTLGARGQLTITHDDGGAPIDLYAGRSSEHQEELDTDFLGRRERSGPGSLLYGVGFELEEFGGEEARAAIWRSGELKYYRDEAVAVAGGVRECGYRARCV</sequence>
<accession>A0A8X8VVD5</accession>
<reference evidence="2" key="1">
    <citation type="submission" date="2018-01" db="EMBL/GenBank/DDBJ databases">
        <authorList>
            <person name="Mao J.F."/>
        </authorList>
    </citation>
    <scope>NUCLEOTIDE SEQUENCE</scope>
    <source>
        <strain evidence="2">Huo1</strain>
        <tissue evidence="2">Leaf</tissue>
    </source>
</reference>
<protein>
    <recommendedName>
        <fullName evidence="4">Dirigent protein</fullName>
    </recommendedName>
</protein>
<evidence type="ECO:0000256" key="1">
    <source>
        <dbReference type="SAM" id="SignalP"/>
    </source>
</evidence>
<gene>
    <name evidence="2" type="ORF">SASPL_157170</name>
</gene>
<reference evidence="2" key="2">
    <citation type="submission" date="2020-08" db="EMBL/GenBank/DDBJ databases">
        <title>Plant Genome Project.</title>
        <authorList>
            <person name="Zhang R.-G."/>
        </authorList>
    </citation>
    <scope>NUCLEOTIDE SEQUENCE</scope>
    <source>
        <strain evidence="2">Huo1</strain>
        <tissue evidence="2">Leaf</tissue>
    </source>
</reference>
<proteinExistence type="predicted"/>
<dbReference type="EMBL" id="PNBA02000737">
    <property type="protein sequence ID" value="KAG6383085.1"/>
    <property type="molecule type" value="Genomic_DNA"/>
</dbReference>